<feature type="binding site" evidence="9">
    <location>
        <position position="282"/>
    </location>
    <ligand>
        <name>Zn(2+)</name>
        <dbReference type="ChEBI" id="CHEBI:29105"/>
        <label>4</label>
        <note>catalytic</note>
    </ligand>
</feature>
<dbReference type="InterPro" id="IPR036005">
    <property type="entry name" value="Creatinase/aminopeptidase-like"/>
</dbReference>
<comment type="subunit">
    <text evidence="9">Associates with the 60S ribosomal subunit of the 80S translational complex.</text>
</comment>
<dbReference type="SUPFAM" id="SSF144232">
    <property type="entry name" value="HIT/MYND zinc finger-like"/>
    <property type="match status" value="1"/>
</dbReference>
<name>A0A0L0H3V0_SPIPD</name>
<dbReference type="GO" id="GO:0022626">
    <property type="term" value="C:cytosolic ribosome"/>
    <property type="evidence" value="ECO:0007669"/>
    <property type="project" value="EnsemblFungi"/>
</dbReference>
<proteinExistence type="inferred from homology"/>
<dbReference type="GeneID" id="27691695"/>
<evidence type="ECO:0000256" key="7">
    <source>
        <dbReference type="ARBA" id="ARBA00022801"/>
    </source>
</evidence>
<evidence type="ECO:0000256" key="1">
    <source>
        <dbReference type="ARBA" id="ARBA00004496"/>
    </source>
</evidence>
<organism evidence="13 14">
    <name type="scientific">Spizellomyces punctatus (strain DAOM BR117)</name>
    <dbReference type="NCBI Taxonomy" id="645134"/>
    <lineage>
        <taxon>Eukaryota</taxon>
        <taxon>Fungi</taxon>
        <taxon>Fungi incertae sedis</taxon>
        <taxon>Chytridiomycota</taxon>
        <taxon>Chytridiomycota incertae sedis</taxon>
        <taxon>Chytridiomycetes</taxon>
        <taxon>Spizellomycetales</taxon>
        <taxon>Spizellomycetaceae</taxon>
        <taxon>Spizellomyces</taxon>
    </lineage>
</organism>
<dbReference type="CDD" id="cd01086">
    <property type="entry name" value="MetAP1"/>
    <property type="match status" value="1"/>
</dbReference>
<feature type="binding site" evidence="9">
    <location>
        <position position="289"/>
    </location>
    <ligand>
        <name>a protein</name>
        <dbReference type="ChEBI" id="CHEBI:16541"/>
    </ligand>
    <ligandPart>
        <name>N-terminal L-methionine residue</name>
        <dbReference type="ChEBI" id="CHEBI:64731"/>
    </ligandPart>
</feature>
<feature type="binding site" evidence="9">
    <location>
        <position position="191"/>
    </location>
    <ligand>
        <name>a protein</name>
        <dbReference type="ChEBI" id="CHEBI:16541"/>
    </ligand>
    <ligandPart>
        <name>N-terminal L-methionine residue</name>
        <dbReference type="ChEBI" id="CHEBI:64731"/>
    </ligandPart>
</feature>
<dbReference type="OrthoDB" id="3209743at2759"/>
<evidence type="ECO:0000313" key="13">
    <source>
        <dbReference type="EMBL" id="KNC96150.1"/>
    </source>
</evidence>
<feature type="binding site" evidence="9">
    <location>
        <position position="219"/>
    </location>
    <ligand>
        <name>Zn(2+)</name>
        <dbReference type="ChEBI" id="CHEBI:29105"/>
        <label>4</label>
        <note>catalytic</note>
    </ligand>
</feature>
<dbReference type="SUPFAM" id="SSF55920">
    <property type="entry name" value="Creatinase/aminopeptidase"/>
    <property type="match status" value="1"/>
</dbReference>
<dbReference type="InterPro" id="IPR031615">
    <property type="entry name" value="Zfn-C6H2"/>
</dbReference>
<evidence type="ECO:0000256" key="2">
    <source>
        <dbReference type="ARBA" id="ARBA00022438"/>
    </source>
</evidence>
<evidence type="ECO:0000256" key="9">
    <source>
        <dbReference type="HAMAP-Rule" id="MF_03174"/>
    </source>
</evidence>
<protein>
    <recommendedName>
        <fullName evidence="11">Methionine aminopeptidase</fullName>
        <ecNumber evidence="11">3.4.11.18</ecNumber>
    </recommendedName>
</protein>
<dbReference type="InParanoid" id="A0A0L0H3V0"/>
<dbReference type="Proteomes" id="UP000053201">
    <property type="component" value="Unassembled WGS sequence"/>
</dbReference>
<dbReference type="NCBIfam" id="TIGR00500">
    <property type="entry name" value="met_pdase_I"/>
    <property type="match status" value="1"/>
</dbReference>
<dbReference type="eggNOG" id="KOG2738">
    <property type="taxonomic scope" value="Eukaryota"/>
</dbReference>
<dbReference type="PROSITE" id="PS52013">
    <property type="entry name" value="ZF_C6H2"/>
    <property type="match status" value="1"/>
</dbReference>
<feature type="binding site" evidence="9">
    <location>
        <position position="346"/>
    </location>
    <ligand>
        <name>Zn(2+)</name>
        <dbReference type="ChEBI" id="CHEBI:29105"/>
        <label>3</label>
    </ligand>
</feature>
<evidence type="ECO:0000256" key="6">
    <source>
        <dbReference type="ARBA" id="ARBA00022771"/>
    </source>
</evidence>
<evidence type="ECO:0000256" key="5">
    <source>
        <dbReference type="ARBA" id="ARBA00022723"/>
    </source>
</evidence>
<keyword evidence="2 9" id="KW-0031">Aminopeptidase</keyword>
<dbReference type="GO" id="GO:0008270">
    <property type="term" value="F:zinc ion binding"/>
    <property type="evidence" value="ECO:0007669"/>
    <property type="project" value="UniProtKB-KW"/>
</dbReference>
<dbReference type="GO" id="GO:0003729">
    <property type="term" value="F:mRNA binding"/>
    <property type="evidence" value="ECO:0007669"/>
    <property type="project" value="EnsemblFungi"/>
</dbReference>
<dbReference type="FunFam" id="3.90.230.10:FF:000010">
    <property type="entry name" value="Methionine aminopeptidase"/>
    <property type="match status" value="1"/>
</dbReference>
<evidence type="ECO:0000259" key="12">
    <source>
        <dbReference type="PROSITE" id="PS52013"/>
    </source>
</evidence>
<dbReference type="FunCoup" id="A0A0L0H3V0">
    <property type="interactions" value="599"/>
</dbReference>
<dbReference type="InterPro" id="IPR001714">
    <property type="entry name" value="Pept_M24_MAP"/>
</dbReference>
<feature type="binding site" evidence="9">
    <location>
        <position position="219"/>
    </location>
    <ligand>
        <name>Zn(2+)</name>
        <dbReference type="ChEBI" id="CHEBI:29105"/>
        <label>3</label>
    </ligand>
</feature>
<evidence type="ECO:0000256" key="11">
    <source>
        <dbReference type="RuleBase" id="RU003653"/>
    </source>
</evidence>
<dbReference type="EC" id="3.4.11.18" evidence="11"/>
<dbReference type="AlphaFoldDB" id="A0A0L0H3V0"/>
<dbReference type="Pfam" id="PF00557">
    <property type="entry name" value="Peptidase_M24"/>
    <property type="match status" value="1"/>
</dbReference>
<keyword evidence="8" id="KW-0862">Zinc</keyword>
<keyword evidence="7 9" id="KW-0378">Hydrolase</keyword>
<dbReference type="InterPro" id="IPR002467">
    <property type="entry name" value="Pept_M24A_MAP1"/>
</dbReference>
<dbReference type="Gene3D" id="3.90.230.10">
    <property type="entry name" value="Creatinase/methionine aminopeptidase superfamily"/>
    <property type="match status" value="1"/>
</dbReference>
<reference evidence="13 14" key="1">
    <citation type="submission" date="2009-08" db="EMBL/GenBank/DDBJ databases">
        <title>The Genome Sequence of Spizellomyces punctatus strain DAOM BR117.</title>
        <authorList>
            <consortium name="The Broad Institute Genome Sequencing Platform"/>
            <person name="Russ C."/>
            <person name="Cuomo C."/>
            <person name="Shea T."/>
            <person name="Young S.K."/>
            <person name="Zeng Q."/>
            <person name="Koehrsen M."/>
            <person name="Haas B."/>
            <person name="Borodovsky M."/>
            <person name="Guigo R."/>
            <person name="Alvarado L."/>
            <person name="Berlin A."/>
            <person name="Bochicchio J."/>
            <person name="Borenstein D."/>
            <person name="Chapman S."/>
            <person name="Chen Z."/>
            <person name="Engels R."/>
            <person name="Freedman E."/>
            <person name="Gellesch M."/>
            <person name="Goldberg J."/>
            <person name="Griggs A."/>
            <person name="Gujja S."/>
            <person name="Heiman D."/>
            <person name="Hepburn T."/>
            <person name="Howarth C."/>
            <person name="Jen D."/>
            <person name="Larson L."/>
            <person name="Lewis B."/>
            <person name="Mehta T."/>
            <person name="Park D."/>
            <person name="Pearson M."/>
            <person name="Roberts A."/>
            <person name="Saif S."/>
            <person name="Shenoy N."/>
            <person name="Sisk P."/>
            <person name="Stolte C."/>
            <person name="Sykes S."/>
            <person name="Thomson T."/>
            <person name="Walk T."/>
            <person name="White J."/>
            <person name="Yandava C."/>
            <person name="Burger G."/>
            <person name="Gray M.W."/>
            <person name="Holland P.W.H."/>
            <person name="King N."/>
            <person name="Lang F.B.F."/>
            <person name="Roger A.J."/>
            <person name="Ruiz-Trillo I."/>
            <person name="Lander E."/>
            <person name="Nusbaum C."/>
        </authorList>
    </citation>
    <scope>NUCLEOTIDE SEQUENCE [LARGE SCALE GENOMIC DNA]</scope>
    <source>
        <strain evidence="13 14">DAOM BR117</strain>
    </source>
</reference>
<feature type="binding site" evidence="9">
    <location>
        <position position="346"/>
    </location>
    <ligand>
        <name>Zn(2+)</name>
        <dbReference type="ChEBI" id="CHEBI:29105"/>
        <label>4</label>
        <note>catalytic</note>
    </ligand>
</feature>
<evidence type="ECO:0000256" key="10">
    <source>
        <dbReference type="PROSITE-ProRule" id="PRU01357"/>
    </source>
</evidence>
<comment type="subcellular location">
    <subcellularLocation>
        <location evidence="1 9">Cytoplasm</location>
    </subcellularLocation>
</comment>
<dbReference type="RefSeq" id="XP_016604190.1">
    <property type="nucleotide sequence ID" value="XM_016756688.1"/>
</dbReference>
<dbReference type="PROSITE" id="PS00680">
    <property type="entry name" value="MAP_1"/>
    <property type="match status" value="1"/>
</dbReference>
<dbReference type="EMBL" id="KQ257471">
    <property type="protein sequence ID" value="KNC96150.1"/>
    <property type="molecule type" value="Genomic_DNA"/>
</dbReference>
<comment type="similarity">
    <text evidence="9 10">Belongs to the peptidase M24A family. Methionine aminopeptidase type 1 subfamily.</text>
</comment>
<comment type="cofactor">
    <cofactor evidence="9">
        <name>Zn(2+)</name>
        <dbReference type="ChEBI" id="CHEBI:29105"/>
    </cofactor>
    <cofactor evidence="9">
        <name>Co(2+)</name>
        <dbReference type="ChEBI" id="CHEBI:48828"/>
    </cofactor>
    <cofactor evidence="9">
        <name>Mn(2+)</name>
        <dbReference type="ChEBI" id="CHEBI:29035"/>
    </cofactor>
    <cofactor evidence="9">
        <name>Fe(2+)</name>
        <dbReference type="ChEBI" id="CHEBI:29033"/>
    </cofactor>
    <text evidence="9">Binds 2 divalent metal cations per subunit. Has a high-affinity and a low affinity metal-binding site. The true nature of the physiological cofactor is under debate. The enzyme is active with zinc, cobalt, manganese or divalent iron ions. Has high activity with zinc; zinc cofactor is transferred into the active site region by the ZNG1 zinc chaperone.</text>
</comment>
<evidence type="ECO:0000313" key="14">
    <source>
        <dbReference type="Proteomes" id="UP000053201"/>
    </source>
</evidence>
<evidence type="ECO:0000256" key="4">
    <source>
        <dbReference type="ARBA" id="ARBA00022670"/>
    </source>
</evidence>
<dbReference type="HAMAP" id="MF_01974">
    <property type="entry name" value="MetAP_1"/>
    <property type="match status" value="1"/>
</dbReference>
<feature type="domain" description="C6H2-type" evidence="12">
    <location>
        <begin position="6"/>
        <end position="57"/>
    </location>
</feature>
<evidence type="ECO:0000256" key="8">
    <source>
        <dbReference type="ARBA" id="ARBA00022833"/>
    </source>
</evidence>
<dbReference type="PRINTS" id="PR00599">
    <property type="entry name" value="MAPEPTIDASE"/>
</dbReference>
<comment type="function">
    <text evidence="9 11">Cotranslationally removes the N-terminal methionine from nascent proteins. The N-terminal methionine is often cleaved when the second residue in the primary sequence is small and uncharged (Met-Ala-, Cys, Gly, Pro, Ser, Thr, or Val).</text>
</comment>
<dbReference type="VEuPathDB" id="FungiDB:SPPG_08538"/>
<keyword evidence="3 9" id="KW-0963">Cytoplasm</keyword>
<dbReference type="GO" id="GO:0010629">
    <property type="term" value="P:negative regulation of gene expression"/>
    <property type="evidence" value="ECO:0007669"/>
    <property type="project" value="EnsemblFungi"/>
</dbReference>
<keyword evidence="4 9" id="KW-0645">Protease</keyword>
<comment type="cofactor">
    <cofactor evidence="11">
        <name>Co(2+)</name>
        <dbReference type="ChEBI" id="CHEBI:48828"/>
    </cofactor>
    <cofactor evidence="11">
        <name>Zn(2+)</name>
        <dbReference type="ChEBI" id="CHEBI:29105"/>
    </cofactor>
    <cofactor evidence="11">
        <name>Mn(2+)</name>
        <dbReference type="ChEBI" id="CHEBI:29035"/>
    </cofactor>
    <cofactor evidence="11">
        <name>Fe(2+)</name>
        <dbReference type="ChEBI" id="CHEBI:29033"/>
    </cofactor>
    <text evidence="11">Binds 2 divalent metal cations per subunit. Has a high-affinity and a low affinity metal-binding site. The true nature of the physiological cofactor is under debate. The enzyme is active with cobalt, zinc, manganese or divalent iron ions.</text>
</comment>
<dbReference type="GO" id="GO:0070006">
    <property type="term" value="F:metalloaminopeptidase activity"/>
    <property type="evidence" value="ECO:0007669"/>
    <property type="project" value="UniProtKB-UniRule"/>
</dbReference>
<dbReference type="InterPro" id="IPR000994">
    <property type="entry name" value="Pept_M24"/>
</dbReference>
<keyword evidence="5 9" id="KW-0479">Metal-binding</keyword>
<sequence length="366" mass="40638">MTTMDGYSCEACGQPAKLRCPTCMKLDIAGSHFCSQECFKGSWAQHKAKHKTATAALSNGVVKTFNPWPSYHYTGKIRPMYPLDPRRAVPDHIGKPDYAADGKPYSELSLRGSTRIEVLNPEEIEKMRTVCRIARDVLNEGAKAIKVGATTDEIDRVVHEACLERDTYPSPLNYHGFPKSCCVSVNEVICHGIPDKYEIQDGDLVNLDVSCMYDGFHADLNETYLVGNVDEAGKRLVKTARACLDKAIAMVKPGTLYREVGNVIQKHAQSEGFSVVRSYCGHGIHRLFHGTPSVPHYARNKAVGVMKAGHTFTIEPMINEGTWHDEQWPDGWTVVTRDGKRSAQFEETLLVTETGVEVLTANRANH</sequence>
<feature type="binding site" evidence="9">
    <location>
        <position position="208"/>
    </location>
    <ligand>
        <name>Zn(2+)</name>
        <dbReference type="ChEBI" id="CHEBI:29105"/>
        <label>3</label>
    </ligand>
</feature>
<dbReference type="Gene3D" id="6.10.140.2220">
    <property type="match status" value="1"/>
</dbReference>
<gene>
    <name evidence="13" type="ORF">SPPG_08538</name>
</gene>
<dbReference type="PANTHER" id="PTHR43330:SF7">
    <property type="entry name" value="METHIONINE AMINOPEPTIDASE 1"/>
    <property type="match status" value="1"/>
</dbReference>
<dbReference type="OMA" id="FYGDHAY"/>
<comment type="catalytic activity">
    <reaction evidence="9 11">
        <text>Release of N-terminal amino acids, preferentially methionine, from peptides and arylamides.</text>
        <dbReference type="EC" id="3.4.11.18"/>
    </reaction>
</comment>
<dbReference type="GO" id="GO:0016485">
    <property type="term" value="P:protein processing"/>
    <property type="evidence" value="ECO:0007669"/>
    <property type="project" value="EnsemblFungi"/>
</dbReference>
<feature type="binding site" evidence="9">
    <location>
        <position position="315"/>
    </location>
    <ligand>
        <name>Zn(2+)</name>
        <dbReference type="ChEBI" id="CHEBI:29105"/>
        <label>4</label>
        <note>catalytic</note>
    </ligand>
</feature>
<keyword evidence="6 10" id="KW-0863">Zinc-finger</keyword>
<dbReference type="Pfam" id="PF15801">
    <property type="entry name" value="zf-C6H2"/>
    <property type="match status" value="1"/>
</dbReference>
<evidence type="ECO:0000256" key="3">
    <source>
        <dbReference type="ARBA" id="ARBA00022490"/>
    </source>
</evidence>
<accession>A0A0L0H3V0</accession>
<keyword evidence="14" id="KW-1185">Reference proteome</keyword>
<dbReference type="STRING" id="645134.A0A0L0H3V0"/>
<dbReference type="PANTHER" id="PTHR43330">
    <property type="entry name" value="METHIONINE AMINOPEPTIDASE"/>
    <property type="match status" value="1"/>
</dbReference>
<dbReference type="GO" id="GO:0004239">
    <property type="term" value="F:initiator methionyl aminopeptidase activity"/>
    <property type="evidence" value="ECO:0007669"/>
    <property type="project" value="UniProtKB-UniRule"/>
</dbReference>